<dbReference type="GO" id="GO:0016787">
    <property type="term" value="F:hydrolase activity"/>
    <property type="evidence" value="ECO:0007669"/>
    <property type="project" value="UniProtKB-KW"/>
</dbReference>
<accession>A0AAD5X3J3</accession>
<dbReference type="Proteomes" id="UP001212841">
    <property type="component" value="Unassembled WGS sequence"/>
</dbReference>
<keyword evidence="2" id="KW-1185">Reference proteome</keyword>
<dbReference type="AlphaFoldDB" id="A0AAD5X3J3"/>
<protein>
    <submittedName>
        <fullName evidence="1">ATP-dependent DNA helicase MER3</fullName>
    </submittedName>
</protein>
<dbReference type="Gene3D" id="3.40.50.300">
    <property type="entry name" value="P-loop containing nucleotide triphosphate hydrolases"/>
    <property type="match status" value="1"/>
</dbReference>
<dbReference type="InterPro" id="IPR052247">
    <property type="entry name" value="Meiotic_Crossover_Helicase"/>
</dbReference>
<dbReference type="InterPro" id="IPR027417">
    <property type="entry name" value="P-loop_NTPase"/>
</dbReference>
<organism evidence="1 2">
    <name type="scientific">Rhizophlyctis rosea</name>
    <dbReference type="NCBI Taxonomy" id="64517"/>
    <lineage>
        <taxon>Eukaryota</taxon>
        <taxon>Fungi</taxon>
        <taxon>Fungi incertae sedis</taxon>
        <taxon>Chytridiomycota</taxon>
        <taxon>Chytridiomycota incertae sedis</taxon>
        <taxon>Chytridiomycetes</taxon>
        <taxon>Rhizophlyctidales</taxon>
        <taxon>Rhizophlyctidaceae</taxon>
        <taxon>Rhizophlyctis</taxon>
    </lineage>
</organism>
<evidence type="ECO:0000313" key="2">
    <source>
        <dbReference type="Proteomes" id="UP001212841"/>
    </source>
</evidence>
<keyword evidence="1" id="KW-0378">Hydrolase</keyword>
<gene>
    <name evidence="1" type="primary">HFM1</name>
    <name evidence="1" type="ORF">HK097_010749</name>
</gene>
<dbReference type="EMBL" id="JADGJD010000825">
    <property type="protein sequence ID" value="KAJ3048239.1"/>
    <property type="molecule type" value="Genomic_DNA"/>
</dbReference>
<comment type="caution">
    <text evidence="1">The sequence shown here is derived from an EMBL/GenBank/DDBJ whole genome shotgun (WGS) entry which is preliminary data.</text>
</comment>
<dbReference type="GO" id="GO:0043138">
    <property type="term" value="F:3'-5' DNA helicase activity"/>
    <property type="evidence" value="ECO:0007669"/>
    <property type="project" value="UniProtKB-EC"/>
</dbReference>
<sequence length="69" mass="7455">MLNEPKRGATLEVVVSRMQTVSKALQTEEAGSAAYENRIRLLALSATVPNIEDIADWLKDSSGAPAEIK</sequence>
<reference evidence="1" key="1">
    <citation type="submission" date="2020-05" db="EMBL/GenBank/DDBJ databases">
        <title>Phylogenomic resolution of chytrid fungi.</title>
        <authorList>
            <person name="Stajich J.E."/>
            <person name="Amses K."/>
            <person name="Simmons R."/>
            <person name="Seto K."/>
            <person name="Myers J."/>
            <person name="Bonds A."/>
            <person name="Quandt C.A."/>
            <person name="Barry K."/>
            <person name="Liu P."/>
            <person name="Grigoriev I."/>
            <person name="Longcore J.E."/>
            <person name="James T.Y."/>
        </authorList>
    </citation>
    <scope>NUCLEOTIDE SEQUENCE</scope>
    <source>
        <strain evidence="1">JEL0318</strain>
    </source>
</reference>
<dbReference type="PANTHER" id="PTHR47835">
    <property type="entry name" value="HFM1, ATP DEPENDENT DNA HELICASE HOMOLOG"/>
    <property type="match status" value="1"/>
</dbReference>
<keyword evidence="1" id="KW-0547">Nucleotide-binding</keyword>
<name>A0AAD5X3J3_9FUNG</name>
<proteinExistence type="predicted"/>
<keyword evidence="1" id="KW-0067">ATP-binding</keyword>
<evidence type="ECO:0000313" key="1">
    <source>
        <dbReference type="EMBL" id="KAJ3048239.1"/>
    </source>
</evidence>
<dbReference type="PANTHER" id="PTHR47835:SF3">
    <property type="entry name" value="HELICASE FOR MEIOSIS 1"/>
    <property type="match status" value="1"/>
</dbReference>
<keyword evidence="1" id="KW-0347">Helicase</keyword>